<accession>A0A8W7PET0</accession>
<name>A0A8W7PET0_ANOCL</name>
<dbReference type="Proteomes" id="UP000075882">
    <property type="component" value="Unassembled WGS sequence"/>
</dbReference>
<dbReference type="AlphaFoldDB" id="A0A8W7PET0"/>
<reference evidence="1" key="1">
    <citation type="submission" date="2022-08" db="UniProtKB">
        <authorList>
            <consortium name="EnsemblMetazoa"/>
        </authorList>
    </citation>
    <scope>IDENTIFICATION</scope>
</reference>
<organism evidence="1">
    <name type="scientific">Anopheles coluzzii</name>
    <name type="common">African malaria mosquito</name>
    <dbReference type="NCBI Taxonomy" id="1518534"/>
    <lineage>
        <taxon>Eukaryota</taxon>
        <taxon>Metazoa</taxon>
        <taxon>Ecdysozoa</taxon>
        <taxon>Arthropoda</taxon>
        <taxon>Hexapoda</taxon>
        <taxon>Insecta</taxon>
        <taxon>Pterygota</taxon>
        <taxon>Neoptera</taxon>
        <taxon>Endopterygota</taxon>
        <taxon>Diptera</taxon>
        <taxon>Nematocera</taxon>
        <taxon>Culicoidea</taxon>
        <taxon>Culicidae</taxon>
        <taxon>Anophelinae</taxon>
        <taxon>Anopheles</taxon>
    </lineage>
</organism>
<protein>
    <submittedName>
        <fullName evidence="1">Uncharacterized protein</fullName>
    </submittedName>
</protein>
<dbReference type="EnsemblMetazoa" id="ACOM030539-RA">
    <property type="protein sequence ID" value="ACOM030539-PA.1"/>
    <property type="gene ID" value="ACOM030539"/>
</dbReference>
<sequence length="148" mass="16243">MVHDVLDAHDLECLWFRVDSQAPFASLDLDRSWVQSAVESGKRFLGAHCCGLANVLSERWFWNGRKRVLPLLVNCSPAGAAFTRWPTVDWKEADAVTPRSYCDFDCVTEAVWLTNWFGSSLDGAGTSSLGGMYSSPRNGARVVVGGGK</sequence>
<proteinExistence type="predicted"/>
<evidence type="ECO:0000313" key="1">
    <source>
        <dbReference type="EnsemblMetazoa" id="ACOM030539-PA.1"/>
    </source>
</evidence>